<comment type="function">
    <text evidence="3 5">Allosteric enzyme that catalyzes the rate-limiting step in glycogen catabolism, the phosphorolytic cleavage of glycogen to produce glucose-1-phosphate, and plays a central role in maintaining cellular and organismal glucose homeostasis.</text>
</comment>
<comment type="similarity">
    <text evidence="1 5">Belongs to the glycogen phosphorylase family.</text>
</comment>
<comment type="caution">
    <text evidence="6">The sequence shown here is derived from an EMBL/GenBank/DDBJ whole genome shotgun (WGS) entry which is preliminary data.</text>
</comment>
<keyword evidence="5" id="KW-0119">Carbohydrate metabolism</keyword>
<keyword evidence="5" id="KW-0328">Glycosyltransferase</keyword>
<evidence type="ECO:0000256" key="4">
    <source>
        <dbReference type="ARBA" id="ARBA00046783"/>
    </source>
</evidence>
<evidence type="ECO:0000256" key="2">
    <source>
        <dbReference type="ARBA" id="ARBA00036074"/>
    </source>
</evidence>
<gene>
    <name evidence="6" type="ORF">OVA965_LOCUS5700</name>
    <name evidence="7" type="ORF">TMI583_LOCUS5697</name>
</gene>
<dbReference type="EMBL" id="CAJOBA010001633">
    <property type="protein sequence ID" value="CAF3606409.1"/>
    <property type="molecule type" value="Genomic_DNA"/>
</dbReference>
<evidence type="ECO:0000313" key="6">
    <source>
        <dbReference type="EMBL" id="CAF0822096.1"/>
    </source>
</evidence>
<evidence type="ECO:0000256" key="5">
    <source>
        <dbReference type="RuleBase" id="RU000587"/>
    </source>
</evidence>
<keyword evidence="5" id="KW-0808">Transferase</keyword>
<dbReference type="PANTHER" id="PTHR11468">
    <property type="entry name" value="GLYCOGEN PHOSPHORYLASE"/>
    <property type="match status" value="1"/>
</dbReference>
<comment type="cofactor">
    <cofactor evidence="5">
        <name>pyridoxal 5'-phosphate</name>
        <dbReference type="ChEBI" id="CHEBI:597326"/>
    </cofactor>
</comment>
<dbReference type="EMBL" id="CAJNOK010001633">
    <property type="protein sequence ID" value="CAF0822096.1"/>
    <property type="molecule type" value="Genomic_DNA"/>
</dbReference>
<dbReference type="AlphaFoldDB" id="A0A8S2D620"/>
<dbReference type="Proteomes" id="UP000682733">
    <property type="component" value="Unassembled WGS sequence"/>
</dbReference>
<dbReference type="InterPro" id="IPR000811">
    <property type="entry name" value="Glyco_trans_35"/>
</dbReference>
<name>A0A8S2D620_9BILA</name>
<evidence type="ECO:0000313" key="8">
    <source>
        <dbReference type="Proteomes" id="UP000677228"/>
    </source>
</evidence>
<dbReference type="Pfam" id="PF00343">
    <property type="entry name" value="Phosphorylase"/>
    <property type="match status" value="1"/>
</dbReference>
<dbReference type="Gene3D" id="3.40.50.2000">
    <property type="entry name" value="Glycogen Phosphorylase B"/>
    <property type="match status" value="2"/>
</dbReference>
<protein>
    <recommendedName>
        <fullName evidence="5">Alpha-1,4 glucan phosphorylase</fullName>
        <ecNumber evidence="5">2.4.1.1</ecNumber>
    </recommendedName>
</protein>
<organism evidence="6 8">
    <name type="scientific">Didymodactylos carnosus</name>
    <dbReference type="NCBI Taxonomy" id="1234261"/>
    <lineage>
        <taxon>Eukaryota</taxon>
        <taxon>Metazoa</taxon>
        <taxon>Spiralia</taxon>
        <taxon>Gnathifera</taxon>
        <taxon>Rotifera</taxon>
        <taxon>Eurotatoria</taxon>
        <taxon>Bdelloidea</taxon>
        <taxon>Philodinida</taxon>
        <taxon>Philodinidae</taxon>
        <taxon>Didymodactylos</taxon>
    </lineage>
</organism>
<dbReference type="EC" id="2.4.1.1" evidence="5"/>
<reference evidence="6" key="1">
    <citation type="submission" date="2021-02" db="EMBL/GenBank/DDBJ databases">
        <authorList>
            <person name="Nowell W R."/>
        </authorList>
    </citation>
    <scope>NUCLEOTIDE SEQUENCE</scope>
</reference>
<comment type="subunit">
    <text evidence="4">Homodimer; enzymatically active. Interacts with PPP1R3B; recruits the phosphatase PP1 which dephosphorylates and inactivates PYGL/glycogen phosphorylase.</text>
</comment>
<evidence type="ECO:0000256" key="1">
    <source>
        <dbReference type="ARBA" id="ARBA00006047"/>
    </source>
</evidence>
<evidence type="ECO:0000313" key="7">
    <source>
        <dbReference type="EMBL" id="CAF3606409.1"/>
    </source>
</evidence>
<dbReference type="GO" id="GO:0030170">
    <property type="term" value="F:pyridoxal phosphate binding"/>
    <property type="evidence" value="ECO:0007669"/>
    <property type="project" value="TreeGrafter"/>
</dbReference>
<accession>A0A8S2D620</accession>
<dbReference type="GO" id="GO:0005737">
    <property type="term" value="C:cytoplasm"/>
    <property type="evidence" value="ECO:0007669"/>
    <property type="project" value="TreeGrafter"/>
</dbReference>
<dbReference type="SUPFAM" id="SSF53756">
    <property type="entry name" value="UDP-Glycosyltransferase/glycogen phosphorylase"/>
    <property type="match status" value="1"/>
</dbReference>
<proteinExistence type="inferred from homology"/>
<comment type="catalytic activity">
    <reaction evidence="2">
        <text>[(1-&gt;4)-alpha-D-glucosyl](n) + phosphate = [(1-&gt;4)-alpha-D-glucosyl](n-1) + alpha-D-glucose 1-phosphate</text>
        <dbReference type="Rhea" id="RHEA:41732"/>
        <dbReference type="Rhea" id="RHEA-COMP:9584"/>
        <dbReference type="Rhea" id="RHEA-COMP:9586"/>
        <dbReference type="ChEBI" id="CHEBI:15444"/>
        <dbReference type="ChEBI" id="CHEBI:43474"/>
        <dbReference type="ChEBI" id="CHEBI:58601"/>
        <dbReference type="EC" id="2.4.1.1"/>
    </reaction>
    <physiologicalReaction direction="left-to-right" evidence="2">
        <dbReference type="Rhea" id="RHEA:41733"/>
    </physiologicalReaction>
</comment>
<dbReference type="PANTHER" id="PTHR11468:SF3">
    <property type="entry name" value="GLYCOGEN PHOSPHORYLASE, LIVER FORM"/>
    <property type="match status" value="1"/>
</dbReference>
<evidence type="ECO:0000256" key="3">
    <source>
        <dbReference type="ARBA" id="ARBA00037413"/>
    </source>
</evidence>
<dbReference type="Proteomes" id="UP000677228">
    <property type="component" value="Unassembled WGS sequence"/>
</dbReference>
<sequence length="153" mass="17719">MNGALTVCTINASTIDLAKEIGESSMFIFGMKKEEDSCNNKCSYVRQPIVENNSDLQEAILQIKNGFYSNNCTELCKYLIILRQPYIYSKREIRLTYMILADYESYVQTQENVSKLFKNPIEWVKKVILNISTCTKFSIDFIVLHQANELYNL</sequence>
<dbReference type="GO" id="GO:0008184">
    <property type="term" value="F:glycogen phosphorylase activity"/>
    <property type="evidence" value="ECO:0007669"/>
    <property type="project" value="InterPro"/>
</dbReference>
<keyword evidence="5" id="KW-0663">Pyridoxal phosphate</keyword>
<dbReference type="GO" id="GO:0005980">
    <property type="term" value="P:glycogen catabolic process"/>
    <property type="evidence" value="ECO:0007669"/>
    <property type="project" value="TreeGrafter"/>
</dbReference>